<accession>A0ABW2FDF9</accession>
<dbReference type="InterPro" id="IPR011623">
    <property type="entry name" value="7TMR_DISM_rcpt_extracell_dom1"/>
</dbReference>
<evidence type="ECO:0000256" key="11">
    <source>
        <dbReference type="SAM" id="SignalP"/>
    </source>
</evidence>
<dbReference type="InterPro" id="IPR036890">
    <property type="entry name" value="HATPase_C_sf"/>
</dbReference>
<dbReference type="Gene3D" id="1.10.287.130">
    <property type="match status" value="1"/>
</dbReference>
<comment type="catalytic activity">
    <reaction evidence="1">
        <text>ATP + protein L-histidine = ADP + protein N-phospho-L-histidine.</text>
        <dbReference type="EC" id="2.7.13.3"/>
    </reaction>
</comment>
<proteinExistence type="predicted"/>
<gene>
    <name evidence="13" type="ORF">ACFQMJ_09905</name>
</gene>
<dbReference type="EC" id="2.7.13.3" evidence="2"/>
<organism evidence="13 14">
    <name type="scientific">Cohnella cellulosilytica</name>
    <dbReference type="NCBI Taxonomy" id="986710"/>
    <lineage>
        <taxon>Bacteria</taxon>
        <taxon>Bacillati</taxon>
        <taxon>Bacillota</taxon>
        <taxon>Bacilli</taxon>
        <taxon>Bacillales</taxon>
        <taxon>Paenibacillaceae</taxon>
        <taxon>Cohnella</taxon>
    </lineage>
</organism>
<feature type="transmembrane region" description="Helical" evidence="10">
    <location>
        <begin position="208"/>
        <end position="230"/>
    </location>
</feature>
<dbReference type="PRINTS" id="PR00344">
    <property type="entry name" value="BCTRLSENSOR"/>
</dbReference>
<evidence type="ECO:0000256" key="8">
    <source>
        <dbReference type="ARBA" id="ARBA00023012"/>
    </source>
</evidence>
<keyword evidence="7" id="KW-0067">ATP-binding</keyword>
<dbReference type="Gene3D" id="3.30.565.10">
    <property type="entry name" value="Histidine kinase-like ATPase, C-terminal domain"/>
    <property type="match status" value="1"/>
</dbReference>
<dbReference type="InterPro" id="IPR005467">
    <property type="entry name" value="His_kinase_dom"/>
</dbReference>
<dbReference type="InterPro" id="IPR036097">
    <property type="entry name" value="HisK_dim/P_sf"/>
</dbReference>
<evidence type="ECO:0000256" key="1">
    <source>
        <dbReference type="ARBA" id="ARBA00000085"/>
    </source>
</evidence>
<keyword evidence="6 13" id="KW-0418">Kinase</keyword>
<evidence type="ECO:0000313" key="14">
    <source>
        <dbReference type="Proteomes" id="UP001596378"/>
    </source>
</evidence>
<keyword evidence="10" id="KW-0472">Membrane</keyword>
<evidence type="ECO:0000256" key="10">
    <source>
        <dbReference type="SAM" id="Phobius"/>
    </source>
</evidence>
<feature type="chain" id="PRO_5046478947" description="histidine kinase" evidence="11">
    <location>
        <begin position="25"/>
        <end position="700"/>
    </location>
</feature>
<feature type="transmembrane region" description="Helical" evidence="10">
    <location>
        <begin position="237"/>
        <end position="254"/>
    </location>
</feature>
<evidence type="ECO:0000256" key="3">
    <source>
        <dbReference type="ARBA" id="ARBA00022553"/>
    </source>
</evidence>
<keyword evidence="4" id="KW-0808">Transferase</keyword>
<keyword evidence="11" id="KW-0732">Signal</keyword>
<dbReference type="SUPFAM" id="SSF55874">
    <property type="entry name" value="ATPase domain of HSP90 chaperone/DNA topoisomerase II/histidine kinase"/>
    <property type="match status" value="1"/>
</dbReference>
<keyword evidence="14" id="KW-1185">Reference proteome</keyword>
<dbReference type="Gene3D" id="2.60.120.260">
    <property type="entry name" value="Galactose-binding domain-like"/>
    <property type="match status" value="1"/>
</dbReference>
<evidence type="ECO:0000256" key="5">
    <source>
        <dbReference type="ARBA" id="ARBA00022741"/>
    </source>
</evidence>
<feature type="signal peptide" evidence="11">
    <location>
        <begin position="1"/>
        <end position="24"/>
    </location>
</feature>
<dbReference type="SUPFAM" id="SSF47384">
    <property type="entry name" value="Homodimeric domain of signal transducing histidine kinase"/>
    <property type="match status" value="1"/>
</dbReference>
<dbReference type="InterPro" id="IPR008979">
    <property type="entry name" value="Galactose-bd-like_sf"/>
</dbReference>
<feature type="transmembrane region" description="Helical" evidence="10">
    <location>
        <begin position="357"/>
        <end position="377"/>
    </location>
</feature>
<dbReference type="PANTHER" id="PTHR43711">
    <property type="entry name" value="TWO-COMPONENT HISTIDINE KINASE"/>
    <property type="match status" value="1"/>
</dbReference>
<evidence type="ECO:0000313" key="13">
    <source>
        <dbReference type="EMBL" id="MFC7148840.1"/>
    </source>
</evidence>
<keyword evidence="3" id="KW-0597">Phosphoprotein</keyword>
<dbReference type="SMART" id="SM00387">
    <property type="entry name" value="HATPase_c"/>
    <property type="match status" value="1"/>
</dbReference>
<feature type="transmembrane region" description="Helical" evidence="10">
    <location>
        <begin position="330"/>
        <end position="350"/>
    </location>
</feature>
<dbReference type="Proteomes" id="UP001596378">
    <property type="component" value="Unassembled WGS sequence"/>
</dbReference>
<evidence type="ECO:0000256" key="2">
    <source>
        <dbReference type="ARBA" id="ARBA00012438"/>
    </source>
</evidence>
<name>A0ABW2FDF9_9BACL</name>
<dbReference type="InterPro" id="IPR004358">
    <property type="entry name" value="Sig_transdc_His_kin-like_C"/>
</dbReference>
<dbReference type="EMBL" id="JBHTAI010000005">
    <property type="protein sequence ID" value="MFC7148840.1"/>
    <property type="molecule type" value="Genomic_DNA"/>
</dbReference>
<feature type="domain" description="Histidine kinase" evidence="12">
    <location>
        <begin position="465"/>
        <end position="694"/>
    </location>
</feature>
<dbReference type="GO" id="GO:0016301">
    <property type="term" value="F:kinase activity"/>
    <property type="evidence" value="ECO:0007669"/>
    <property type="project" value="UniProtKB-KW"/>
</dbReference>
<feature type="coiled-coil region" evidence="9">
    <location>
        <begin position="410"/>
        <end position="458"/>
    </location>
</feature>
<feature type="transmembrane region" description="Helical" evidence="10">
    <location>
        <begin position="274"/>
        <end position="292"/>
    </location>
</feature>
<dbReference type="InterPro" id="IPR050736">
    <property type="entry name" value="Sensor_HK_Regulatory"/>
</dbReference>
<dbReference type="Pfam" id="PF07695">
    <property type="entry name" value="7TMR-DISM_7TM"/>
    <property type="match status" value="1"/>
</dbReference>
<dbReference type="SUPFAM" id="SSF49785">
    <property type="entry name" value="Galactose-binding domain-like"/>
    <property type="match status" value="1"/>
</dbReference>
<evidence type="ECO:0000256" key="6">
    <source>
        <dbReference type="ARBA" id="ARBA00022777"/>
    </source>
</evidence>
<evidence type="ECO:0000259" key="12">
    <source>
        <dbReference type="PROSITE" id="PS50109"/>
    </source>
</evidence>
<evidence type="ECO:0000256" key="7">
    <source>
        <dbReference type="ARBA" id="ARBA00022840"/>
    </source>
</evidence>
<dbReference type="CDD" id="cd00082">
    <property type="entry name" value="HisKA"/>
    <property type="match status" value="1"/>
</dbReference>
<protein>
    <recommendedName>
        <fullName evidence="2">histidine kinase</fullName>
        <ecNumber evidence="2">2.7.13.3</ecNumber>
    </recommendedName>
</protein>
<reference evidence="14" key="1">
    <citation type="journal article" date="2019" name="Int. J. Syst. Evol. Microbiol.">
        <title>The Global Catalogue of Microorganisms (GCM) 10K type strain sequencing project: providing services to taxonomists for standard genome sequencing and annotation.</title>
        <authorList>
            <consortium name="The Broad Institute Genomics Platform"/>
            <consortium name="The Broad Institute Genome Sequencing Center for Infectious Disease"/>
            <person name="Wu L."/>
            <person name="Ma J."/>
        </authorList>
    </citation>
    <scope>NUCLEOTIDE SEQUENCE [LARGE SCALE GENOMIC DNA]</scope>
    <source>
        <strain evidence="14">KCTC 12907</strain>
    </source>
</reference>
<keyword evidence="10" id="KW-0812">Transmembrane</keyword>
<keyword evidence="8" id="KW-0902">Two-component regulatory system</keyword>
<keyword evidence="5" id="KW-0547">Nucleotide-binding</keyword>
<dbReference type="CDD" id="cd00075">
    <property type="entry name" value="HATPase"/>
    <property type="match status" value="1"/>
</dbReference>
<dbReference type="RefSeq" id="WP_378052667.1">
    <property type="nucleotide sequence ID" value="NZ_JBHMDN010000055.1"/>
</dbReference>
<dbReference type="Pfam" id="PF02518">
    <property type="entry name" value="HATPase_c"/>
    <property type="match status" value="1"/>
</dbReference>
<dbReference type="SMART" id="SM00388">
    <property type="entry name" value="HisKA"/>
    <property type="match status" value="1"/>
</dbReference>
<evidence type="ECO:0000256" key="9">
    <source>
        <dbReference type="SAM" id="Coils"/>
    </source>
</evidence>
<dbReference type="PANTHER" id="PTHR43711:SF1">
    <property type="entry name" value="HISTIDINE KINASE 1"/>
    <property type="match status" value="1"/>
</dbReference>
<dbReference type="Pfam" id="PF00512">
    <property type="entry name" value="HisKA"/>
    <property type="match status" value="1"/>
</dbReference>
<evidence type="ECO:0000256" key="4">
    <source>
        <dbReference type="ARBA" id="ARBA00022679"/>
    </source>
</evidence>
<dbReference type="InterPro" id="IPR003594">
    <property type="entry name" value="HATPase_dom"/>
</dbReference>
<feature type="transmembrane region" description="Helical" evidence="10">
    <location>
        <begin position="304"/>
        <end position="324"/>
    </location>
</feature>
<keyword evidence="10" id="KW-1133">Transmembrane helix</keyword>
<sequence>MKWTLRLAAALWLVLLVGEGVAGAAAEKPEAVNGVLDLEGYSFERDGALALNGEWELYWQRLLEPGAFADAAPTGYVRVPGSWKDQKLDGVSLTNQSFATYRLVVRLDPEEAAAPADRPILSMRIPGAASAYKLWINGRQVASVGKVGVDAAEMKPGNNPTIVAFPLEGRELELVLQASNFVQRKGGLWIAPVLGEYEPLLQDGRVRIGYELAICGALLVMAVYHVGFYLSRRKEPSALYFAGVCLMILLRTLSVGESLIYRLLPWQLGVKTEYASVILAALFFLLFVRRLYPRETRAGIVRPAVWTSVALTGLIAAAPALVFTKAMLSIQLFVLALLLYCAWLLVLAAMRGRAGTAANLAGLLVLILCVVNDVVYYNRLFESRDLSPLGIVMFLFVQALNLSRSFSEAFASAERLSEELTGVNARLERQVEERTSELREANGNLVASNRELLQLQESRRQLLTDISHELGHPLTTIQGYVRAMIDGIEPRRRDEHLRIVQDNTQLLNRMFKDLLELAKMETHQIEFRFAVVPLDEYVDRLYRKYEREVAEAGIRFERRRLPVGPGSEASEPAVRLDMYRMEQAFVNLLSNAKKHTPPGGTIRVTTGRAEPSGDSCRAVVRVEDTGSGIEPEHHRHLFERFYKARRAHGEADNSGTGLGLAIVKGIVEAHGGTIEASSVPGEGSAFTITLPTAAYSEDGE</sequence>
<dbReference type="InterPro" id="IPR003661">
    <property type="entry name" value="HisK_dim/P_dom"/>
</dbReference>
<keyword evidence="9" id="KW-0175">Coiled coil</keyword>
<dbReference type="PROSITE" id="PS50109">
    <property type="entry name" value="HIS_KIN"/>
    <property type="match status" value="1"/>
</dbReference>
<comment type="caution">
    <text evidence="13">The sequence shown here is derived from an EMBL/GenBank/DDBJ whole genome shotgun (WGS) entry which is preliminary data.</text>
</comment>